<keyword evidence="1" id="KW-0812">Transmembrane</keyword>
<reference evidence="2 3" key="1">
    <citation type="journal article" date="2011" name="J. Bacteriol.">
        <title>Draft genome sequence of the marine bacterium Streptomyces griseoaurantiacus M045, which produces novel manumycin-type antibiotics with a pABA core component.</title>
        <authorList>
            <person name="Li F."/>
            <person name="Jiang P."/>
            <person name="Zheng H."/>
            <person name="Wang S."/>
            <person name="Zhao G."/>
            <person name="Qin S."/>
            <person name="Liu Z."/>
        </authorList>
    </citation>
    <scope>NUCLEOTIDE SEQUENCE [LARGE SCALE GENOMIC DNA]</scope>
    <source>
        <strain evidence="2 3">M045</strain>
    </source>
</reference>
<keyword evidence="1" id="KW-0472">Membrane</keyword>
<keyword evidence="1" id="KW-1133">Transmembrane helix</keyword>
<evidence type="ECO:0000313" key="2">
    <source>
        <dbReference type="EMBL" id="EGG44414.1"/>
    </source>
</evidence>
<dbReference type="AlphaFoldDB" id="F3NQF4"/>
<sequence>MTTVTCVPVRALIVAGCVAVAAVRCVTVTAVAFMDGMLMIVILVLVSRAVTGGAREEAPRAVIAAPGAPGMPFMSRPVPRLGAGRSAGPRWVVPAWAS</sequence>
<proteinExistence type="predicted"/>
<evidence type="ECO:0000256" key="1">
    <source>
        <dbReference type="SAM" id="Phobius"/>
    </source>
</evidence>
<organism evidence="2 3">
    <name type="scientific">Streptomyces griseoaurantiacus M045</name>
    <dbReference type="NCBI Taxonomy" id="996637"/>
    <lineage>
        <taxon>Bacteria</taxon>
        <taxon>Bacillati</taxon>
        <taxon>Actinomycetota</taxon>
        <taxon>Actinomycetes</taxon>
        <taxon>Kitasatosporales</taxon>
        <taxon>Streptomycetaceae</taxon>
        <taxon>Streptomyces</taxon>
        <taxon>Streptomyces aurantiacus group</taxon>
    </lineage>
</organism>
<dbReference type="STRING" id="996637.SGM_5229"/>
<accession>F3NQF4</accession>
<protein>
    <submittedName>
        <fullName evidence="2">Uncharacterized protein</fullName>
    </submittedName>
</protein>
<comment type="caution">
    <text evidence="2">The sequence shown here is derived from an EMBL/GenBank/DDBJ whole genome shotgun (WGS) entry which is preliminary data.</text>
</comment>
<dbReference type="Proteomes" id="UP000003022">
    <property type="component" value="Unassembled WGS sequence"/>
</dbReference>
<keyword evidence="3" id="KW-1185">Reference proteome</keyword>
<evidence type="ECO:0000313" key="3">
    <source>
        <dbReference type="Proteomes" id="UP000003022"/>
    </source>
</evidence>
<gene>
    <name evidence="2" type="ORF">SGM_5229</name>
</gene>
<name>F3NQF4_9ACTN</name>
<feature type="transmembrane region" description="Helical" evidence="1">
    <location>
        <begin position="12"/>
        <end position="45"/>
    </location>
</feature>
<dbReference type="EMBL" id="AEYX01000043">
    <property type="protein sequence ID" value="EGG44414.1"/>
    <property type="molecule type" value="Genomic_DNA"/>
</dbReference>